<feature type="domain" description="ABC transporter" evidence="10">
    <location>
        <begin position="1"/>
        <end position="223"/>
    </location>
</feature>
<dbReference type="SUPFAM" id="SSF50331">
    <property type="entry name" value="MOP-like"/>
    <property type="match status" value="1"/>
</dbReference>
<organism evidence="12 13">
    <name type="scientific">Jannaschia ovalis</name>
    <dbReference type="NCBI Taxonomy" id="3038773"/>
    <lineage>
        <taxon>Bacteria</taxon>
        <taxon>Pseudomonadati</taxon>
        <taxon>Pseudomonadota</taxon>
        <taxon>Alphaproteobacteria</taxon>
        <taxon>Rhodobacterales</taxon>
        <taxon>Roseobacteraceae</taxon>
        <taxon>Jannaschia</taxon>
    </lineage>
</organism>
<evidence type="ECO:0000256" key="2">
    <source>
        <dbReference type="ARBA" id="ARBA00022475"/>
    </source>
</evidence>
<evidence type="ECO:0000256" key="7">
    <source>
        <dbReference type="ARBA" id="ARBA00022967"/>
    </source>
</evidence>
<evidence type="ECO:0000259" key="11">
    <source>
        <dbReference type="PROSITE" id="PS51866"/>
    </source>
</evidence>
<name>A0ABY8LEY4_9RHOB</name>
<dbReference type="EMBL" id="CP122537">
    <property type="protein sequence ID" value="WGH78885.1"/>
    <property type="molecule type" value="Genomic_DNA"/>
</dbReference>
<keyword evidence="1" id="KW-0813">Transport</keyword>
<evidence type="ECO:0000256" key="6">
    <source>
        <dbReference type="ARBA" id="ARBA00022840"/>
    </source>
</evidence>
<proteinExistence type="predicted"/>
<dbReference type="InterPro" id="IPR003593">
    <property type="entry name" value="AAA+_ATPase"/>
</dbReference>
<feature type="domain" description="Mop" evidence="11">
    <location>
        <begin position="281"/>
        <end position="347"/>
    </location>
</feature>
<evidence type="ECO:0000256" key="8">
    <source>
        <dbReference type="ARBA" id="ARBA00023136"/>
    </source>
</evidence>
<evidence type="ECO:0000256" key="1">
    <source>
        <dbReference type="ARBA" id="ARBA00022448"/>
    </source>
</evidence>
<evidence type="ECO:0000256" key="4">
    <source>
        <dbReference type="ARBA" id="ARBA00022519"/>
    </source>
</evidence>
<dbReference type="InterPro" id="IPR017871">
    <property type="entry name" value="ABC_transporter-like_CS"/>
</dbReference>
<keyword evidence="8" id="KW-0472">Membrane</keyword>
<evidence type="ECO:0000256" key="9">
    <source>
        <dbReference type="PROSITE-ProRule" id="PRU01213"/>
    </source>
</evidence>
<keyword evidence="4" id="KW-0997">Cell inner membrane</keyword>
<dbReference type="InterPro" id="IPR027417">
    <property type="entry name" value="P-loop_NTPase"/>
</dbReference>
<dbReference type="PANTHER" id="PTHR43514">
    <property type="entry name" value="ABC TRANSPORTER I FAMILY MEMBER 10"/>
    <property type="match status" value="1"/>
</dbReference>
<dbReference type="GO" id="GO:0005524">
    <property type="term" value="F:ATP binding"/>
    <property type="evidence" value="ECO:0007669"/>
    <property type="project" value="UniProtKB-KW"/>
</dbReference>
<dbReference type="NCBIfam" id="TIGR02142">
    <property type="entry name" value="modC_ABC"/>
    <property type="match status" value="1"/>
</dbReference>
<sequence>MLELEIRRRAGAFTLDVALEARAGVTAIFGPSGAGKTTLARCVAGLAAPDAGRIVLDGRVLFDGATDLPPHRRGIGYVFQEARLFPHLDVAGNLLYGAARGTDPAEVAALLDIAPLLGRRPAGLSGGEAARVALGRALLRDPKLLILDEPLAALDQKLRLQILPYLERLRDRGLPVLFISHAIEEVARLATTLVLMGDGRVIHVGSTGDVLSDPAIAARLGPSQAGAMLEGRVVTVAEGLATVATPAGRLQVAGVDAPPGTGLRIRIRAEDVIVATARPEGLSARNVLPAVVESVQAGQGPGLMLRLRAGEGALLARVTQASAREMDLVPGRQVWAVVKTSGVARADVG</sequence>
<keyword evidence="13" id="KW-1185">Reference proteome</keyword>
<dbReference type="Pfam" id="PF00005">
    <property type="entry name" value="ABC_tran"/>
    <property type="match status" value="1"/>
</dbReference>
<dbReference type="Gene3D" id="3.40.50.300">
    <property type="entry name" value="P-loop containing nucleotide triphosphate hydrolases"/>
    <property type="match status" value="1"/>
</dbReference>
<dbReference type="Gene3D" id="2.40.50.100">
    <property type="match status" value="1"/>
</dbReference>
<keyword evidence="3 9" id="KW-0500">Molybdenum</keyword>
<dbReference type="Proteomes" id="UP001243420">
    <property type="component" value="Chromosome"/>
</dbReference>
<dbReference type="InterPro" id="IPR005116">
    <property type="entry name" value="Transp-assoc_OB_typ1"/>
</dbReference>
<reference evidence="12 13" key="1">
    <citation type="submission" date="2023-04" db="EMBL/GenBank/DDBJ databases">
        <title>Jannaschia ovalis sp. nov., a marine bacterium isolated from sea tidal flat.</title>
        <authorList>
            <person name="Kwon D.Y."/>
            <person name="Kim J.-J."/>
        </authorList>
    </citation>
    <scope>NUCLEOTIDE SEQUENCE [LARGE SCALE GENOMIC DNA]</scope>
    <source>
        <strain evidence="12 13">GRR-S6-38</strain>
    </source>
</reference>
<dbReference type="Pfam" id="PF03459">
    <property type="entry name" value="TOBE"/>
    <property type="match status" value="1"/>
</dbReference>
<dbReference type="RefSeq" id="WP_279965636.1">
    <property type="nucleotide sequence ID" value="NZ_CP122537.1"/>
</dbReference>
<protein>
    <submittedName>
        <fullName evidence="12">Molybdenum ABC transporter ATP-binding protein</fullName>
    </submittedName>
</protein>
<keyword evidence="7" id="KW-1278">Translocase</keyword>
<evidence type="ECO:0000313" key="13">
    <source>
        <dbReference type="Proteomes" id="UP001243420"/>
    </source>
</evidence>
<keyword evidence="6 12" id="KW-0067">ATP-binding</keyword>
<keyword evidence="2" id="KW-1003">Cell membrane</keyword>
<evidence type="ECO:0000256" key="3">
    <source>
        <dbReference type="ARBA" id="ARBA00022505"/>
    </source>
</evidence>
<gene>
    <name evidence="12" type="primary">modC</name>
    <name evidence="12" type="ORF">P8627_01085</name>
</gene>
<dbReference type="InterPro" id="IPR003439">
    <property type="entry name" value="ABC_transporter-like_ATP-bd"/>
</dbReference>
<dbReference type="PROSITE" id="PS00211">
    <property type="entry name" value="ABC_TRANSPORTER_1"/>
    <property type="match status" value="1"/>
</dbReference>
<evidence type="ECO:0000256" key="5">
    <source>
        <dbReference type="ARBA" id="ARBA00022741"/>
    </source>
</evidence>
<dbReference type="InterPro" id="IPR004606">
    <property type="entry name" value="Mop_domain"/>
</dbReference>
<dbReference type="InterPro" id="IPR008995">
    <property type="entry name" value="Mo/tungstate-bd_C_term_dom"/>
</dbReference>
<dbReference type="InterPro" id="IPR050334">
    <property type="entry name" value="Molybdenum_import_ModC"/>
</dbReference>
<evidence type="ECO:0000259" key="10">
    <source>
        <dbReference type="PROSITE" id="PS50893"/>
    </source>
</evidence>
<dbReference type="InterPro" id="IPR011868">
    <property type="entry name" value="ModC_ABC_ATP-bd"/>
</dbReference>
<accession>A0ABY8LEY4</accession>
<dbReference type="PROSITE" id="PS51866">
    <property type="entry name" value="MOP"/>
    <property type="match status" value="1"/>
</dbReference>
<dbReference type="SMART" id="SM00382">
    <property type="entry name" value="AAA"/>
    <property type="match status" value="1"/>
</dbReference>
<keyword evidence="5" id="KW-0547">Nucleotide-binding</keyword>
<dbReference type="SUPFAM" id="SSF52540">
    <property type="entry name" value="P-loop containing nucleoside triphosphate hydrolases"/>
    <property type="match status" value="1"/>
</dbReference>
<dbReference type="PROSITE" id="PS50893">
    <property type="entry name" value="ABC_TRANSPORTER_2"/>
    <property type="match status" value="1"/>
</dbReference>
<evidence type="ECO:0000313" key="12">
    <source>
        <dbReference type="EMBL" id="WGH78885.1"/>
    </source>
</evidence>
<dbReference type="PANTHER" id="PTHR43514:SF4">
    <property type="entry name" value="ABC TRANSPORTER I FAMILY MEMBER 10"/>
    <property type="match status" value="1"/>
</dbReference>